<dbReference type="EC" id="2.7.13.3" evidence="2"/>
<feature type="transmembrane region" description="Helical" evidence="6">
    <location>
        <begin position="108"/>
        <end position="127"/>
    </location>
</feature>
<feature type="transmembrane region" description="Helical" evidence="6">
    <location>
        <begin position="58"/>
        <end position="76"/>
    </location>
</feature>
<dbReference type="InterPro" id="IPR004358">
    <property type="entry name" value="Sig_transdc_His_kin-like_C"/>
</dbReference>
<evidence type="ECO:0000256" key="6">
    <source>
        <dbReference type="SAM" id="Phobius"/>
    </source>
</evidence>
<protein>
    <recommendedName>
        <fullName evidence="2">histidine kinase</fullName>
        <ecNumber evidence="2">2.7.13.3</ecNumber>
    </recommendedName>
</protein>
<evidence type="ECO:0000256" key="1">
    <source>
        <dbReference type="ARBA" id="ARBA00000085"/>
    </source>
</evidence>
<keyword evidence="6" id="KW-0812">Transmembrane</keyword>
<feature type="transmembrane region" description="Helical" evidence="6">
    <location>
        <begin position="169"/>
        <end position="188"/>
    </location>
</feature>
<comment type="caution">
    <text evidence="9">The sequence shown here is derived from an EMBL/GenBank/DDBJ whole genome shotgun (WGS) entry which is preliminary data.</text>
</comment>
<dbReference type="InterPro" id="IPR003661">
    <property type="entry name" value="HisK_dim/P_dom"/>
</dbReference>
<sequence>MTKKLSSWNFSLTKTLDTVSDSLMKEQIRIFYFMFIMNIPKLSVQLVSSYQAHDQTAMAKQARAFIITLVVLKILLSRPKSIYVLIHILQLSRVFFAGLAFYNQHIVWGINAFLQLFMFILAGFFGLGRKWGLIYSILHILPFLIGLVGLSGLVNPYTVFVDEPVNAEFLFVTAANFVVLVVSCYIFHRALFNTIHEKNALNAQLEESIQAKSYFLSTMSHELRTPLNTVIGMTNLLLADKPRTNQLENLNILRFSAESLLSLINNVLDFNKIDLKKIELEVIPFYLPKLIEDTSAGLQLIAFEKGLTFEVVIDPELTKCNVIGDPTRLTQILFNLGGNAVKFTLEGKVVLSAQILSQKADALDIRFTVQDTGIGISPEQQTAIFDPFTQASREINRKFGGTGLGLAIVKHLLQLHNSQIHVKSQLNQGSQFYFDLHYATTPLQQTLHSPATGQPKSLEQLHILLAEDNAMNALLMQKLFTRWGSRMTLAENGQQVLELMEANQYDVILMDINMPELNGFQTTERIRQFADPQKANIPIIALTAAISADIIVQIKKSGMNDYIGKPFKIIELQNKLINNSSR</sequence>
<dbReference type="InterPro" id="IPR005467">
    <property type="entry name" value="His_kinase_dom"/>
</dbReference>
<dbReference type="GO" id="GO:0000155">
    <property type="term" value="F:phosphorelay sensor kinase activity"/>
    <property type="evidence" value="ECO:0007669"/>
    <property type="project" value="InterPro"/>
</dbReference>
<dbReference type="FunFam" id="3.30.565.10:FF:000010">
    <property type="entry name" value="Sensor histidine kinase RcsC"/>
    <property type="match status" value="1"/>
</dbReference>
<dbReference type="Gene3D" id="1.10.287.130">
    <property type="match status" value="1"/>
</dbReference>
<dbReference type="InterPro" id="IPR036890">
    <property type="entry name" value="HATPase_C_sf"/>
</dbReference>
<keyword evidence="10" id="KW-1185">Reference proteome</keyword>
<dbReference type="SMART" id="SM00388">
    <property type="entry name" value="HisKA"/>
    <property type="match status" value="1"/>
</dbReference>
<dbReference type="SMART" id="SM00387">
    <property type="entry name" value="HATPase_c"/>
    <property type="match status" value="1"/>
</dbReference>
<feature type="modified residue" description="4-aspartylphosphate" evidence="5">
    <location>
        <position position="511"/>
    </location>
</feature>
<reference evidence="9 10" key="1">
    <citation type="submission" date="2018-11" db="EMBL/GenBank/DDBJ databases">
        <authorList>
            <person name="Zhou Z."/>
            <person name="Wang G."/>
        </authorList>
    </citation>
    <scope>NUCLEOTIDE SEQUENCE [LARGE SCALE GENOMIC DNA]</scope>
    <source>
        <strain evidence="9 10">KCTC42998</strain>
    </source>
</reference>
<dbReference type="EMBL" id="RQJP01000001">
    <property type="protein sequence ID" value="RRB17551.1"/>
    <property type="molecule type" value="Genomic_DNA"/>
</dbReference>
<keyword evidence="4" id="KW-0902">Two-component regulatory system</keyword>
<dbReference type="CDD" id="cd17546">
    <property type="entry name" value="REC_hyHK_CKI1_RcsC-like"/>
    <property type="match status" value="1"/>
</dbReference>
<feature type="domain" description="Histidine kinase" evidence="7">
    <location>
        <begin position="218"/>
        <end position="440"/>
    </location>
</feature>
<organism evidence="9 10">
    <name type="scientific">Larkinella knui</name>
    <dbReference type="NCBI Taxonomy" id="2025310"/>
    <lineage>
        <taxon>Bacteria</taxon>
        <taxon>Pseudomonadati</taxon>
        <taxon>Bacteroidota</taxon>
        <taxon>Cytophagia</taxon>
        <taxon>Cytophagales</taxon>
        <taxon>Spirosomataceae</taxon>
        <taxon>Larkinella</taxon>
    </lineage>
</organism>
<dbReference type="InterPro" id="IPR011006">
    <property type="entry name" value="CheY-like_superfamily"/>
</dbReference>
<evidence type="ECO:0000256" key="3">
    <source>
        <dbReference type="ARBA" id="ARBA00022553"/>
    </source>
</evidence>
<evidence type="ECO:0000256" key="4">
    <source>
        <dbReference type="ARBA" id="ARBA00023012"/>
    </source>
</evidence>
<dbReference type="Pfam" id="PF00072">
    <property type="entry name" value="Response_reg"/>
    <property type="match status" value="1"/>
</dbReference>
<proteinExistence type="predicted"/>
<keyword evidence="6" id="KW-1133">Transmembrane helix</keyword>
<gene>
    <name evidence="9" type="ORF">EHT87_04505</name>
</gene>
<keyword evidence="6" id="KW-0472">Membrane</keyword>
<evidence type="ECO:0000256" key="2">
    <source>
        <dbReference type="ARBA" id="ARBA00012438"/>
    </source>
</evidence>
<evidence type="ECO:0000313" key="10">
    <source>
        <dbReference type="Proteomes" id="UP000274271"/>
    </source>
</evidence>
<feature type="transmembrane region" description="Helical" evidence="6">
    <location>
        <begin position="134"/>
        <end position="157"/>
    </location>
</feature>
<dbReference type="Proteomes" id="UP000274271">
    <property type="component" value="Unassembled WGS sequence"/>
</dbReference>
<dbReference type="SMART" id="SM00448">
    <property type="entry name" value="REC"/>
    <property type="match status" value="1"/>
</dbReference>
<evidence type="ECO:0000256" key="5">
    <source>
        <dbReference type="PROSITE-ProRule" id="PRU00169"/>
    </source>
</evidence>
<dbReference type="PANTHER" id="PTHR45339:SF1">
    <property type="entry name" value="HYBRID SIGNAL TRANSDUCTION HISTIDINE KINASE J"/>
    <property type="match status" value="1"/>
</dbReference>
<keyword evidence="3 5" id="KW-0597">Phosphoprotein</keyword>
<evidence type="ECO:0000313" key="9">
    <source>
        <dbReference type="EMBL" id="RRB17551.1"/>
    </source>
</evidence>
<comment type="catalytic activity">
    <reaction evidence="1">
        <text>ATP + protein L-histidine = ADP + protein N-phospho-L-histidine.</text>
        <dbReference type="EC" id="2.7.13.3"/>
    </reaction>
</comment>
<dbReference type="SUPFAM" id="SSF55874">
    <property type="entry name" value="ATPase domain of HSP90 chaperone/DNA topoisomerase II/histidine kinase"/>
    <property type="match status" value="1"/>
</dbReference>
<dbReference type="SUPFAM" id="SSF52172">
    <property type="entry name" value="CheY-like"/>
    <property type="match status" value="1"/>
</dbReference>
<accession>A0A3P1CW46</accession>
<dbReference type="InterPro" id="IPR036097">
    <property type="entry name" value="HisK_dim/P_sf"/>
</dbReference>
<dbReference type="Pfam" id="PF02518">
    <property type="entry name" value="HATPase_c"/>
    <property type="match status" value="1"/>
</dbReference>
<dbReference type="Gene3D" id="3.40.50.2300">
    <property type="match status" value="1"/>
</dbReference>
<dbReference type="OrthoDB" id="9811889at2"/>
<dbReference type="PROSITE" id="PS50109">
    <property type="entry name" value="HIS_KIN"/>
    <property type="match status" value="1"/>
</dbReference>
<dbReference type="Gene3D" id="3.30.565.10">
    <property type="entry name" value="Histidine kinase-like ATPase, C-terminal domain"/>
    <property type="match status" value="1"/>
</dbReference>
<dbReference type="SUPFAM" id="SSF47384">
    <property type="entry name" value="Homodimeric domain of signal transducing histidine kinase"/>
    <property type="match status" value="1"/>
</dbReference>
<name>A0A3P1CW46_9BACT</name>
<dbReference type="PRINTS" id="PR00344">
    <property type="entry name" value="BCTRLSENSOR"/>
</dbReference>
<dbReference type="CDD" id="cd16922">
    <property type="entry name" value="HATPase_EvgS-ArcB-TorS-like"/>
    <property type="match status" value="1"/>
</dbReference>
<dbReference type="PANTHER" id="PTHR45339">
    <property type="entry name" value="HYBRID SIGNAL TRANSDUCTION HISTIDINE KINASE J"/>
    <property type="match status" value="1"/>
</dbReference>
<dbReference type="PROSITE" id="PS50110">
    <property type="entry name" value="RESPONSE_REGULATORY"/>
    <property type="match status" value="1"/>
</dbReference>
<dbReference type="CDD" id="cd00082">
    <property type="entry name" value="HisKA"/>
    <property type="match status" value="1"/>
</dbReference>
<feature type="domain" description="Response regulatory" evidence="8">
    <location>
        <begin position="462"/>
        <end position="580"/>
    </location>
</feature>
<dbReference type="InterPro" id="IPR001789">
    <property type="entry name" value="Sig_transdc_resp-reg_receiver"/>
</dbReference>
<dbReference type="Pfam" id="PF00512">
    <property type="entry name" value="HisKA"/>
    <property type="match status" value="1"/>
</dbReference>
<dbReference type="InterPro" id="IPR003594">
    <property type="entry name" value="HATPase_dom"/>
</dbReference>
<dbReference type="RefSeq" id="WP_124904274.1">
    <property type="nucleotide sequence ID" value="NZ_RQJP01000001.1"/>
</dbReference>
<dbReference type="AlphaFoldDB" id="A0A3P1CW46"/>
<evidence type="ECO:0000259" key="8">
    <source>
        <dbReference type="PROSITE" id="PS50110"/>
    </source>
</evidence>
<evidence type="ECO:0000259" key="7">
    <source>
        <dbReference type="PROSITE" id="PS50109"/>
    </source>
</evidence>